<sequence>MRARPLLYKGSPLQLILLSNTLGTITGLIVLQRFLFKISAKLDIFLDDWFALVTTLVGVPATVINRYGLPPNGIGRDVWTLTHEQITNFGKFFYVMEIIYFTQVGLLKLALLFFYMRIFSSTGPTVHKMLLVTAVFTALFCFASVVAAMFQCRPMNYFWTKWAKEDEGSCLSINAIAWSNAATSIALDLWMLAIPVSQIKKLRLSWKKKLGASIMFSTGTFVTVVSILRLHLLVRFGSDSQNPTWENFDITCWSTVEMNIGIICICLPSLRLMVIRTFPRLKDTIQHYYPKHSSRSGSVTTRRKRWFLAERTDISLDSIALPTAADACSSRV</sequence>
<feature type="domain" description="Rhodopsin" evidence="7">
    <location>
        <begin position="33"/>
        <end position="274"/>
    </location>
</feature>
<comment type="subcellular location">
    <subcellularLocation>
        <location evidence="1">Membrane</location>
        <topology evidence="1">Multi-pass membrane protein</topology>
    </subcellularLocation>
</comment>
<gene>
    <name evidence="8" type="ORF">QQS21_006936</name>
</gene>
<dbReference type="InterPro" id="IPR049326">
    <property type="entry name" value="Rhodopsin_dom_fungi"/>
</dbReference>
<feature type="transmembrane region" description="Helical" evidence="6">
    <location>
        <begin position="98"/>
        <end position="118"/>
    </location>
</feature>
<evidence type="ECO:0000256" key="5">
    <source>
        <dbReference type="ARBA" id="ARBA00038359"/>
    </source>
</evidence>
<protein>
    <recommendedName>
        <fullName evidence="7">Rhodopsin domain-containing protein</fullName>
    </recommendedName>
</protein>
<evidence type="ECO:0000256" key="2">
    <source>
        <dbReference type="ARBA" id="ARBA00022692"/>
    </source>
</evidence>
<dbReference type="PANTHER" id="PTHR33048:SF143">
    <property type="entry name" value="EXTRACELLULAR MEMBRANE PROTEIN CFEM DOMAIN-CONTAINING PROTEIN-RELATED"/>
    <property type="match status" value="1"/>
</dbReference>
<keyword evidence="4 6" id="KW-0472">Membrane</keyword>
<evidence type="ECO:0000256" key="3">
    <source>
        <dbReference type="ARBA" id="ARBA00022989"/>
    </source>
</evidence>
<dbReference type="EMBL" id="JASWJB010000135">
    <property type="protein sequence ID" value="KAK2595336.1"/>
    <property type="molecule type" value="Genomic_DNA"/>
</dbReference>
<feature type="transmembrane region" description="Helical" evidence="6">
    <location>
        <begin position="253"/>
        <end position="274"/>
    </location>
</feature>
<comment type="similarity">
    <text evidence="5">Belongs to the SAT4 family.</text>
</comment>
<feature type="transmembrane region" description="Helical" evidence="6">
    <location>
        <begin position="214"/>
        <end position="233"/>
    </location>
</feature>
<keyword evidence="2 6" id="KW-0812">Transmembrane</keyword>
<reference evidence="8" key="1">
    <citation type="submission" date="2023-06" db="EMBL/GenBank/DDBJ databases">
        <title>Conoideocrella luteorostrata (Hypocreales: Clavicipitaceae), a potential biocontrol fungus for elongate hemlock scale in United States Christmas tree production areas.</title>
        <authorList>
            <person name="Barrett H."/>
            <person name="Lovett B."/>
            <person name="Macias A.M."/>
            <person name="Stajich J.E."/>
            <person name="Kasson M.T."/>
        </authorList>
    </citation>
    <scope>NUCLEOTIDE SEQUENCE</scope>
    <source>
        <strain evidence="8">ARSEF 14590</strain>
    </source>
</reference>
<evidence type="ECO:0000256" key="1">
    <source>
        <dbReference type="ARBA" id="ARBA00004141"/>
    </source>
</evidence>
<proteinExistence type="inferred from homology"/>
<organism evidence="8 9">
    <name type="scientific">Conoideocrella luteorostrata</name>
    <dbReference type="NCBI Taxonomy" id="1105319"/>
    <lineage>
        <taxon>Eukaryota</taxon>
        <taxon>Fungi</taxon>
        <taxon>Dikarya</taxon>
        <taxon>Ascomycota</taxon>
        <taxon>Pezizomycotina</taxon>
        <taxon>Sordariomycetes</taxon>
        <taxon>Hypocreomycetidae</taxon>
        <taxon>Hypocreales</taxon>
        <taxon>Clavicipitaceae</taxon>
        <taxon>Conoideocrella</taxon>
    </lineage>
</organism>
<evidence type="ECO:0000256" key="4">
    <source>
        <dbReference type="ARBA" id="ARBA00023136"/>
    </source>
</evidence>
<comment type="caution">
    <text evidence="8">The sequence shown here is derived from an EMBL/GenBank/DDBJ whole genome shotgun (WGS) entry which is preliminary data.</text>
</comment>
<dbReference type="AlphaFoldDB" id="A0AAJ0CLM7"/>
<dbReference type="PANTHER" id="PTHR33048">
    <property type="entry name" value="PTH11-LIKE INTEGRAL MEMBRANE PROTEIN (AFU_ORTHOLOGUE AFUA_5G11245)"/>
    <property type="match status" value="1"/>
</dbReference>
<dbReference type="InterPro" id="IPR052337">
    <property type="entry name" value="SAT4-like"/>
</dbReference>
<accession>A0AAJ0CLM7</accession>
<name>A0AAJ0CLM7_9HYPO</name>
<feature type="transmembrane region" description="Helical" evidence="6">
    <location>
        <begin position="15"/>
        <end position="36"/>
    </location>
</feature>
<evidence type="ECO:0000313" key="9">
    <source>
        <dbReference type="Proteomes" id="UP001251528"/>
    </source>
</evidence>
<evidence type="ECO:0000313" key="8">
    <source>
        <dbReference type="EMBL" id="KAK2595336.1"/>
    </source>
</evidence>
<dbReference type="Proteomes" id="UP001251528">
    <property type="component" value="Unassembled WGS sequence"/>
</dbReference>
<feature type="transmembrane region" description="Helical" evidence="6">
    <location>
        <begin position="130"/>
        <end position="151"/>
    </location>
</feature>
<dbReference type="Pfam" id="PF20684">
    <property type="entry name" value="Fung_rhodopsin"/>
    <property type="match status" value="1"/>
</dbReference>
<feature type="transmembrane region" description="Helical" evidence="6">
    <location>
        <begin position="48"/>
        <end position="69"/>
    </location>
</feature>
<keyword evidence="9" id="KW-1185">Reference proteome</keyword>
<evidence type="ECO:0000256" key="6">
    <source>
        <dbReference type="SAM" id="Phobius"/>
    </source>
</evidence>
<keyword evidence="3 6" id="KW-1133">Transmembrane helix</keyword>
<dbReference type="GO" id="GO:0016020">
    <property type="term" value="C:membrane"/>
    <property type="evidence" value="ECO:0007669"/>
    <property type="project" value="UniProtKB-SubCell"/>
</dbReference>
<evidence type="ECO:0000259" key="7">
    <source>
        <dbReference type="Pfam" id="PF20684"/>
    </source>
</evidence>